<protein>
    <submittedName>
        <fullName evidence="4">Phosphotriesterase-related protein</fullName>
    </submittedName>
</protein>
<keyword evidence="5" id="KW-1185">Reference proteome</keyword>
<keyword evidence="2" id="KW-0378">Hydrolase</keyword>
<proteinExistence type="inferred from homology"/>
<dbReference type="PANTHER" id="PTHR10819:SF3">
    <property type="entry name" value="PHOSPHOTRIESTERASE-RELATED PROTEIN"/>
    <property type="match status" value="1"/>
</dbReference>
<comment type="similarity">
    <text evidence="3">Belongs to the metallo-dependent hydrolases superfamily. Phosphotriesterase family.</text>
</comment>
<evidence type="ECO:0000256" key="3">
    <source>
        <dbReference type="PROSITE-ProRule" id="PRU00679"/>
    </source>
</evidence>
<dbReference type="PANTHER" id="PTHR10819">
    <property type="entry name" value="PHOSPHOTRIESTERASE-RELATED"/>
    <property type="match status" value="1"/>
</dbReference>
<sequence length="329" mass="36184">MSKVETLRGPVDTTALGKVLIHEHIFLMDMEYTYNYRPDFFEDQTIADAAARLNALKASGVDTIIDLTVLGLGRHVPSLAKVAPLTDLNIVISTGAYTFDAVPGPFAFHGPGLLLDGPEPMVDLFVRDITEGVGGTALKAGELKCAIDMQGLRPGVERIMRAVARANVLTGVPITVHTTPQAETGLIAQRVLSEEGVNLEDVTIGHCGDSKDIDYLMRLADKGSLLGMDRFGVEFAITMEERVATIAEMVRRGYVGSLALSHDCCAWSDFFPKVSDYHAAMPRHHYLHIHDDVIPALREADLSERDLDTMFIDNPRRHFESAARHFSER</sequence>
<evidence type="ECO:0000256" key="1">
    <source>
        <dbReference type="ARBA" id="ARBA00022723"/>
    </source>
</evidence>
<gene>
    <name evidence="4" type="ORF">WG901_00080</name>
</gene>
<dbReference type="RefSeq" id="WP_339584992.1">
    <property type="nucleotide sequence ID" value="NZ_JBBHJZ010000001.1"/>
</dbReference>
<name>A0ABU8RPP9_9SPHN</name>
<organism evidence="4 5">
    <name type="scientific">Novosphingobium anseongense</name>
    <dbReference type="NCBI Taxonomy" id="3133436"/>
    <lineage>
        <taxon>Bacteria</taxon>
        <taxon>Pseudomonadati</taxon>
        <taxon>Pseudomonadota</taxon>
        <taxon>Alphaproteobacteria</taxon>
        <taxon>Sphingomonadales</taxon>
        <taxon>Sphingomonadaceae</taxon>
        <taxon>Novosphingobium</taxon>
    </lineage>
</organism>
<evidence type="ECO:0000256" key="2">
    <source>
        <dbReference type="ARBA" id="ARBA00022801"/>
    </source>
</evidence>
<dbReference type="Pfam" id="PF02126">
    <property type="entry name" value="PTE"/>
    <property type="match status" value="1"/>
</dbReference>
<dbReference type="SUPFAM" id="SSF51556">
    <property type="entry name" value="Metallo-dependent hydrolases"/>
    <property type="match status" value="1"/>
</dbReference>
<dbReference type="Proteomes" id="UP001361239">
    <property type="component" value="Unassembled WGS sequence"/>
</dbReference>
<reference evidence="4 5" key="1">
    <citation type="submission" date="2024-03" db="EMBL/GenBank/DDBJ databases">
        <authorList>
            <person name="Jo J.-H."/>
        </authorList>
    </citation>
    <scope>NUCLEOTIDE SEQUENCE [LARGE SCALE GENOMIC DNA]</scope>
    <source>
        <strain evidence="4 5">PS1R-30</strain>
    </source>
</reference>
<comment type="caution">
    <text evidence="4">The sequence shown here is derived from an EMBL/GenBank/DDBJ whole genome shotgun (WGS) entry which is preliminary data.</text>
</comment>
<dbReference type="PROSITE" id="PS51347">
    <property type="entry name" value="PHOSPHOTRIESTERASE_2"/>
    <property type="match status" value="1"/>
</dbReference>
<evidence type="ECO:0000313" key="4">
    <source>
        <dbReference type="EMBL" id="MEJ5975015.1"/>
    </source>
</evidence>
<feature type="modified residue" description="N6-carboxylysine" evidence="3">
    <location>
        <position position="144"/>
    </location>
</feature>
<dbReference type="Gene3D" id="3.20.20.140">
    <property type="entry name" value="Metal-dependent hydrolases"/>
    <property type="match status" value="1"/>
</dbReference>
<accession>A0ABU8RPP9</accession>
<dbReference type="EMBL" id="JBBHJZ010000001">
    <property type="protein sequence ID" value="MEJ5975015.1"/>
    <property type="molecule type" value="Genomic_DNA"/>
</dbReference>
<dbReference type="InterPro" id="IPR032466">
    <property type="entry name" value="Metal_Hydrolase"/>
</dbReference>
<keyword evidence="1" id="KW-0479">Metal-binding</keyword>
<evidence type="ECO:0000313" key="5">
    <source>
        <dbReference type="Proteomes" id="UP001361239"/>
    </source>
</evidence>
<dbReference type="InterPro" id="IPR001559">
    <property type="entry name" value="Phosphotriesterase"/>
</dbReference>